<dbReference type="AlphaFoldDB" id="A0A830HBK6"/>
<reference evidence="2" key="1">
    <citation type="submission" date="2020-10" db="EMBL/GenBank/DDBJ databases">
        <title>Unveiling of a novel bifunctional photoreceptor, Dualchrome1, isolated from a cosmopolitan green alga.</title>
        <authorList>
            <person name="Suzuki S."/>
            <person name="Kawachi M."/>
        </authorList>
    </citation>
    <scope>NUCLEOTIDE SEQUENCE</scope>
    <source>
        <strain evidence="2">NIES 2893</strain>
    </source>
</reference>
<comment type="caution">
    <text evidence="2">The sequence shown here is derived from an EMBL/GenBank/DDBJ whole genome shotgun (WGS) entry which is preliminary data.</text>
</comment>
<evidence type="ECO:0000259" key="1">
    <source>
        <dbReference type="PROSITE" id="PS01186"/>
    </source>
</evidence>
<name>A0A830HBK6_9CHLO</name>
<sequence length="909" mass="93962">MQPDIVVLSPTPNSIAPIDTVVSFELANFAIGASGTMRISAGGMGDDADIIAEVTVDPSPASIIKAVNVQLPFAEAPIVLRFELVSAETHATVAAKEVSLTVTNSIQMFVSSISNVSSEYVEIPDVSPARLVGALVGPPDSTGYGSSAAAWTILSLSAQGTSETVDLSFERSCYPKQIDVWQSFGAGKALSAVSAIADNAAEGVVQLWEGRAESPPLVVPKLGATVTPYSELLRSTGTRTRKLRVSFRAPPWAEIDAVRMLGDREMPPKLEVLGGGLHIAVQVGGVAHDSLKVTNQGTSLLVWELRQVSGFSTGLHPSATHGVLRGSSSLTLNITANATEMQMAGNFPHTMAMFGVFNRFAKSGSVPVATFRVTAMAMPGHGSAAAEVSCYHGVAVQERADQPAVCRCLPGAYGTACEFLHCPNNCTGTIRAGGFAGMCDKFTGTCVCATGYDGRDCSGKQGDCYLSFDGTCRAGFDAGTFVLNTEDEGNLNRGDGILPQGLACGSGVSDGNELGCAAFPKIQTCCRPSTEPACPFASSNSAPCSACAVGVWRGETPSGSCLAAISEFCLMHPGEAACHPFLPLPLPTGFCPYELALQHCTMAGGKSLSTDPLCQSVAAPDGVCAFEAKGGSDPCASPACQVEGALFATSGACRLLVDEHCFSKHPSDRACDAVQLGDGCPFESGSAPCLEATCAPHYDAKLSGATCTKTIERYCTSVPSGGVVTDVECLARGYGGPLRGAVLPYNGMTCPWAAALARCAASPLEPQCVRLRSVGYLASGRAASVPIPDAKALADAVVTTNSSTAAAYVAAYRDTMSARLVRLARLNAVHAAFAYGDVDGDGHLGPMELETAAYFAVADAQAAGAPLRALSGMSGDALMGLANPRYPDIVRRAEFVANVEALLDSEPSR</sequence>
<evidence type="ECO:0000313" key="3">
    <source>
        <dbReference type="Proteomes" id="UP000660262"/>
    </source>
</evidence>
<dbReference type="OrthoDB" id="2153609at2759"/>
<protein>
    <recommendedName>
        <fullName evidence="1">EGF-like domain-containing protein</fullName>
    </recommendedName>
</protein>
<proteinExistence type="predicted"/>
<feature type="domain" description="EGF-like" evidence="1">
    <location>
        <begin position="446"/>
        <end position="457"/>
    </location>
</feature>
<organism evidence="2 3">
    <name type="scientific">Pycnococcus provasolii</name>
    <dbReference type="NCBI Taxonomy" id="41880"/>
    <lineage>
        <taxon>Eukaryota</taxon>
        <taxon>Viridiplantae</taxon>
        <taxon>Chlorophyta</taxon>
        <taxon>Pseudoscourfieldiophyceae</taxon>
        <taxon>Pseudoscourfieldiales</taxon>
        <taxon>Pycnococcaceae</taxon>
        <taxon>Pycnococcus</taxon>
    </lineage>
</organism>
<dbReference type="InterPro" id="IPR000742">
    <property type="entry name" value="EGF"/>
</dbReference>
<dbReference type="InterPro" id="IPR018247">
    <property type="entry name" value="EF_Hand_1_Ca_BS"/>
</dbReference>
<accession>A0A830HBK6</accession>
<dbReference type="EMBL" id="BNJQ01000006">
    <property type="protein sequence ID" value="GHP04042.1"/>
    <property type="molecule type" value="Genomic_DNA"/>
</dbReference>
<gene>
    <name evidence="2" type="ORF">PPROV_000279600</name>
</gene>
<dbReference type="PROSITE" id="PS00018">
    <property type="entry name" value="EF_HAND_1"/>
    <property type="match status" value="1"/>
</dbReference>
<keyword evidence="3" id="KW-1185">Reference proteome</keyword>
<dbReference type="Proteomes" id="UP000660262">
    <property type="component" value="Unassembled WGS sequence"/>
</dbReference>
<evidence type="ECO:0000313" key="2">
    <source>
        <dbReference type="EMBL" id="GHP04042.1"/>
    </source>
</evidence>
<dbReference type="PROSITE" id="PS01186">
    <property type="entry name" value="EGF_2"/>
    <property type="match status" value="1"/>
</dbReference>